<dbReference type="CDD" id="cd00130">
    <property type="entry name" value="PAS"/>
    <property type="match status" value="1"/>
</dbReference>
<dbReference type="GO" id="GO:0005524">
    <property type="term" value="F:ATP binding"/>
    <property type="evidence" value="ECO:0007669"/>
    <property type="project" value="UniProtKB-KW"/>
</dbReference>
<keyword evidence="2" id="KW-0067">ATP-binding</keyword>
<dbReference type="InterPro" id="IPR035965">
    <property type="entry name" value="PAS-like_dom_sf"/>
</dbReference>
<feature type="domain" description="PAS" evidence="6">
    <location>
        <begin position="195"/>
        <end position="258"/>
    </location>
</feature>
<dbReference type="InterPro" id="IPR003593">
    <property type="entry name" value="AAA+_ATPase"/>
</dbReference>
<dbReference type="GO" id="GO:0000156">
    <property type="term" value="F:phosphorelay response regulator activity"/>
    <property type="evidence" value="ECO:0007669"/>
    <property type="project" value="InterPro"/>
</dbReference>
<dbReference type="SUPFAM" id="SSF159800">
    <property type="entry name" value="PrpR receptor domain-like"/>
    <property type="match status" value="1"/>
</dbReference>
<evidence type="ECO:0000313" key="8">
    <source>
        <dbReference type="Proteomes" id="UP000295008"/>
    </source>
</evidence>
<dbReference type="Gene3D" id="3.30.450.20">
    <property type="entry name" value="PAS domain"/>
    <property type="match status" value="1"/>
</dbReference>
<dbReference type="CDD" id="cd00009">
    <property type="entry name" value="AAA"/>
    <property type="match status" value="1"/>
</dbReference>
<keyword evidence="3" id="KW-0805">Transcription regulation</keyword>
<dbReference type="InterPro" id="IPR010524">
    <property type="entry name" value="Sig_transdc_resp-reg_PrpR_N"/>
</dbReference>
<dbReference type="Proteomes" id="UP000295008">
    <property type="component" value="Unassembled WGS sequence"/>
</dbReference>
<dbReference type="InterPro" id="IPR009057">
    <property type="entry name" value="Homeodomain-like_sf"/>
</dbReference>
<sequence>MAKIAFMAANQDMLEQAAAIAGNFDMEVEIKLITSADVVAEANLAVRNGADIVIARGTQAYLVRKYTQIPVVEIVLTGQELALLINEARKLTGKSHPVIGILGVKSMFSNTKPFEEILDLTIREYFVEKGEELEEAARRAWEDKVDILIGGKIAIECAQKWGLPTLFLKSQLDSIADAFRNAERMAYAIELEKTNTAELRTILNYSFDGIIRLDNQGCVTVVNYMAEKILGKSSDEMLGKPITDILKLPDEDQLRQVLVEGKSLYSIIINHDNLALVANLANMTVDNVSQGMILSFREFKKIEEMEAEIRKKLYTKGYVAEHTFNRLAGRSKAMKGLKSAANAYAKYDLPVLLSGELGTGKSAMAECIHNSSLRQQGPFVSVNCQGVPKEFLQKQLFGYAVENPYTNLSSKVVKGAFELAHTGTLFLDHVAELNDYCQTNLLRVLQQGTFLRLESEKAYPVNVRVICATDVNLTRLVKEGKFNEELYYELSVLELYLPPLRQRKEDIADLLDYYIQEYGNFYRKYIILTEDAREMITAYPWYGNVQQLKRFCEKLVILADKKVLDSELIDRSLASFTGSWDEDKFAAGEPAGKVIVYQNPESSLILKALEKHKGNRNLVAAELGISTTTLWRKIKKYHIKYKFDV</sequence>
<dbReference type="SMART" id="SM00091">
    <property type="entry name" value="PAS"/>
    <property type="match status" value="1"/>
</dbReference>
<dbReference type="SUPFAM" id="SSF46689">
    <property type="entry name" value="Homeodomain-like"/>
    <property type="match status" value="1"/>
</dbReference>
<evidence type="ECO:0000259" key="6">
    <source>
        <dbReference type="PROSITE" id="PS50112"/>
    </source>
</evidence>
<dbReference type="Gene3D" id="3.40.50.10660">
    <property type="entry name" value="PrpR receptor domain-like"/>
    <property type="match status" value="1"/>
</dbReference>
<dbReference type="Gene3D" id="3.40.50.300">
    <property type="entry name" value="P-loop containing nucleotide triphosphate hydrolases"/>
    <property type="match status" value="1"/>
</dbReference>
<feature type="domain" description="Sigma-54 factor interaction" evidence="5">
    <location>
        <begin position="327"/>
        <end position="557"/>
    </location>
</feature>
<dbReference type="InterPro" id="IPR027417">
    <property type="entry name" value="P-loop_NTPase"/>
</dbReference>
<evidence type="ECO:0000256" key="1">
    <source>
        <dbReference type="ARBA" id="ARBA00022741"/>
    </source>
</evidence>
<dbReference type="Pfam" id="PF25601">
    <property type="entry name" value="AAA_lid_14"/>
    <property type="match status" value="1"/>
</dbReference>
<dbReference type="AlphaFoldDB" id="A0A4R1QLQ8"/>
<dbReference type="InterPro" id="IPR002078">
    <property type="entry name" value="Sigma_54_int"/>
</dbReference>
<keyword evidence="1" id="KW-0547">Nucleotide-binding</keyword>
<dbReference type="SUPFAM" id="SSF52540">
    <property type="entry name" value="P-loop containing nucleoside triphosphate hydrolases"/>
    <property type="match status" value="1"/>
</dbReference>
<dbReference type="Pfam" id="PF02954">
    <property type="entry name" value="HTH_8"/>
    <property type="match status" value="1"/>
</dbReference>
<dbReference type="SUPFAM" id="SSF55785">
    <property type="entry name" value="PYP-like sensor domain (PAS domain)"/>
    <property type="match status" value="1"/>
</dbReference>
<dbReference type="PANTHER" id="PTHR32071">
    <property type="entry name" value="TRANSCRIPTIONAL REGULATORY PROTEIN"/>
    <property type="match status" value="1"/>
</dbReference>
<name>A0A4R1QLQ8_HYDET</name>
<dbReference type="GO" id="GO:0006355">
    <property type="term" value="P:regulation of DNA-templated transcription"/>
    <property type="evidence" value="ECO:0007669"/>
    <property type="project" value="InterPro"/>
</dbReference>
<accession>A0A4R1QLQ8</accession>
<dbReference type="GO" id="GO:0043565">
    <property type="term" value="F:sequence-specific DNA binding"/>
    <property type="evidence" value="ECO:0007669"/>
    <property type="project" value="InterPro"/>
</dbReference>
<dbReference type="Pfam" id="PF06506">
    <property type="entry name" value="PrpR_N"/>
    <property type="match status" value="1"/>
</dbReference>
<dbReference type="PRINTS" id="PR01590">
    <property type="entry name" value="HTHFIS"/>
</dbReference>
<dbReference type="FunFam" id="3.40.50.300:FF:000006">
    <property type="entry name" value="DNA-binding transcriptional regulator NtrC"/>
    <property type="match status" value="1"/>
</dbReference>
<proteinExistence type="predicted"/>
<dbReference type="PROSITE" id="PS50045">
    <property type="entry name" value="SIGMA54_INTERACT_4"/>
    <property type="match status" value="1"/>
</dbReference>
<keyword evidence="4" id="KW-0804">Transcription</keyword>
<evidence type="ECO:0000259" key="5">
    <source>
        <dbReference type="PROSITE" id="PS50045"/>
    </source>
</evidence>
<protein>
    <submittedName>
        <fullName evidence="7">PAS domain S-box-containing protein</fullName>
    </submittedName>
</protein>
<dbReference type="EMBL" id="SLUN01000067">
    <property type="protein sequence ID" value="TCL54137.1"/>
    <property type="molecule type" value="Genomic_DNA"/>
</dbReference>
<reference evidence="7 8" key="1">
    <citation type="submission" date="2019-03" db="EMBL/GenBank/DDBJ databases">
        <title>Genomic Encyclopedia of Type Strains, Phase IV (KMG-IV): sequencing the most valuable type-strain genomes for metagenomic binning, comparative biology and taxonomic classification.</title>
        <authorList>
            <person name="Goeker M."/>
        </authorList>
    </citation>
    <scope>NUCLEOTIDE SEQUENCE [LARGE SCALE GENOMIC DNA]</scope>
    <source>
        <strain evidence="7 8">LX-B</strain>
    </source>
</reference>
<dbReference type="Pfam" id="PF13426">
    <property type="entry name" value="PAS_9"/>
    <property type="match status" value="1"/>
</dbReference>
<dbReference type="SMART" id="SM00382">
    <property type="entry name" value="AAA"/>
    <property type="match status" value="1"/>
</dbReference>
<dbReference type="Gene3D" id="3.40.50.2300">
    <property type="match status" value="1"/>
</dbReference>
<dbReference type="OrthoDB" id="9771372at2"/>
<dbReference type="PROSITE" id="PS50112">
    <property type="entry name" value="PAS"/>
    <property type="match status" value="1"/>
</dbReference>
<evidence type="ECO:0000256" key="2">
    <source>
        <dbReference type="ARBA" id="ARBA00022840"/>
    </source>
</evidence>
<dbReference type="Pfam" id="PF00158">
    <property type="entry name" value="Sigma54_activat"/>
    <property type="match status" value="1"/>
</dbReference>
<dbReference type="InterPro" id="IPR002197">
    <property type="entry name" value="HTH_Fis"/>
</dbReference>
<dbReference type="Gene3D" id="1.10.8.60">
    <property type="match status" value="1"/>
</dbReference>
<gene>
    <name evidence="7" type="ORF">EDC14_10671</name>
</gene>
<dbReference type="Gene3D" id="1.10.10.60">
    <property type="entry name" value="Homeodomain-like"/>
    <property type="match status" value="1"/>
</dbReference>
<dbReference type="InterPro" id="IPR000014">
    <property type="entry name" value="PAS"/>
</dbReference>
<evidence type="ECO:0000256" key="3">
    <source>
        <dbReference type="ARBA" id="ARBA00023015"/>
    </source>
</evidence>
<dbReference type="NCBIfam" id="TIGR00229">
    <property type="entry name" value="sensory_box"/>
    <property type="match status" value="1"/>
</dbReference>
<evidence type="ECO:0000313" key="7">
    <source>
        <dbReference type="EMBL" id="TCL54137.1"/>
    </source>
</evidence>
<keyword evidence="8" id="KW-1185">Reference proteome</keyword>
<organism evidence="7 8">
    <name type="scientific">Hydrogenispora ethanolica</name>
    <dbReference type="NCBI Taxonomy" id="1082276"/>
    <lineage>
        <taxon>Bacteria</taxon>
        <taxon>Bacillati</taxon>
        <taxon>Bacillota</taxon>
        <taxon>Hydrogenispora</taxon>
    </lineage>
</organism>
<dbReference type="InterPro" id="IPR058031">
    <property type="entry name" value="AAA_lid_NorR"/>
</dbReference>
<evidence type="ECO:0000256" key="4">
    <source>
        <dbReference type="ARBA" id="ARBA00023163"/>
    </source>
</evidence>
<dbReference type="RefSeq" id="WP_132018165.1">
    <property type="nucleotide sequence ID" value="NZ_SLUN01000067.1"/>
</dbReference>
<comment type="caution">
    <text evidence="7">The sequence shown here is derived from an EMBL/GenBank/DDBJ whole genome shotgun (WGS) entry which is preliminary data.</text>
</comment>